<organism evidence="2 3">
    <name type="scientific">Klebsiella michiganensis</name>
    <dbReference type="NCBI Taxonomy" id="1134687"/>
    <lineage>
        <taxon>Bacteria</taxon>
        <taxon>Pseudomonadati</taxon>
        <taxon>Pseudomonadota</taxon>
        <taxon>Gammaproteobacteria</taxon>
        <taxon>Enterobacterales</taxon>
        <taxon>Enterobacteriaceae</taxon>
        <taxon>Klebsiella/Raoultella group</taxon>
        <taxon>Klebsiella</taxon>
    </lineage>
</organism>
<evidence type="ECO:0000313" key="3">
    <source>
        <dbReference type="Proteomes" id="UP000254863"/>
    </source>
</evidence>
<evidence type="ECO:0000313" key="1">
    <source>
        <dbReference type="EMBL" id="STR43040.1"/>
    </source>
</evidence>
<reference evidence="3 4" key="1">
    <citation type="submission" date="2018-06" db="EMBL/GenBank/DDBJ databases">
        <authorList>
            <consortium name="Pathogen Informatics"/>
            <person name="Doyle S."/>
        </authorList>
    </citation>
    <scope>NUCLEOTIDE SEQUENCE [LARGE SCALE GENOMIC DNA]</scope>
    <source>
        <strain evidence="2 3">NCTC11685</strain>
        <strain evidence="1 4">NCTC11694</strain>
    </source>
</reference>
<proteinExistence type="predicted"/>
<dbReference type="EMBL" id="UGJR01000002">
    <property type="protein sequence ID" value="STR43040.1"/>
    <property type="molecule type" value="Genomic_DNA"/>
</dbReference>
<dbReference type="AlphaFoldDB" id="A0A7H4PF98"/>
<accession>A0A7H4PF98</accession>
<sequence length="214" mass="23026">MRYRVVRSAGCVARLRRLRRNPGIPRDLYIDAVAPRLALRLAGLRGVQSAGGSPGKAFTPQPGDTPGFIHRRGFSPARAALSRATGLCGLRAVARVRRLRRNPGIPRNLYIDAVSPRLAPRLAGLRGVRSAGCSPGKAFTPQPGDTPGFIHRRGFPPARAALSRATGVCGLRAVARVRRLRRNPGIPRDLYIDAVSPRLVLRLAGLRGCAVCGR</sequence>
<name>A0A7H4PF98_9ENTR</name>
<protein>
    <submittedName>
        <fullName evidence="2">Uncharacterized protein</fullName>
    </submittedName>
</protein>
<dbReference type="Proteomes" id="UP000254863">
    <property type="component" value="Unassembled WGS sequence"/>
</dbReference>
<dbReference type="Proteomes" id="UP000255050">
    <property type="component" value="Unassembled WGS sequence"/>
</dbReference>
<evidence type="ECO:0000313" key="2">
    <source>
        <dbReference type="EMBL" id="STW66575.1"/>
    </source>
</evidence>
<comment type="caution">
    <text evidence="2">The sequence shown here is derived from an EMBL/GenBank/DDBJ whole genome shotgun (WGS) entry which is preliminary data.</text>
</comment>
<dbReference type="EMBL" id="UGMS01000002">
    <property type="protein sequence ID" value="STW66575.1"/>
    <property type="molecule type" value="Genomic_DNA"/>
</dbReference>
<gene>
    <name evidence="2" type="ORF">NCTC11685_04329</name>
    <name evidence="1" type="ORF">NCTC11694_04300</name>
</gene>
<evidence type="ECO:0000313" key="4">
    <source>
        <dbReference type="Proteomes" id="UP000255050"/>
    </source>
</evidence>